<gene>
    <name evidence="2" type="ORF">H9Y04_17520</name>
</gene>
<protein>
    <recommendedName>
        <fullName evidence="4">Tat pathway signal sequence domain protein</fullName>
    </recommendedName>
</protein>
<keyword evidence="1" id="KW-1133">Transmembrane helix</keyword>
<dbReference type="Proteomes" id="UP000642284">
    <property type="component" value="Unassembled WGS sequence"/>
</dbReference>
<dbReference type="RefSeq" id="WP_187814799.1">
    <property type="nucleotide sequence ID" value="NZ_JACTVJ010000007.1"/>
</dbReference>
<feature type="transmembrane region" description="Helical" evidence="1">
    <location>
        <begin position="43"/>
        <end position="61"/>
    </location>
</feature>
<evidence type="ECO:0008006" key="4">
    <source>
        <dbReference type="Google" id="ProtNLM"/>
    </source>
</evidence>
<proteinExistence type="predicted"/>
<comment type="caution">
    <text evidence="2">The sequence shown here is derived from an EMBL/GenBank/DDBJ whole genome shotgun (WGS) entry which is preliminary data.</text>
</comment>
<evidence type="ECO:0000313" key="3">
    <source>
        <dbReference type="Proteomes" id="UP000642284"/>
    </source>
</evidence>
<sequence>MTADDERELRELLERTVPRLPAPALRMRRLRERVVRRRRRRTAAAAGSCVAAAAVLAGTLLPDPPKDTGPALVPPAASASRDLLRHSELAGLTVELPRGWYGLAVPEDRGNKMRAVAYAAPQPLGGGGSACARDGIGVCPPLDRLPESGGALLILTLDRTPTLAGKAQSPPRLDGTSLDGVCRSIGASRQYYGLAKVPGQPDAALAATLCASGGSAAAGEQAEVMRRMLAGVRFAKYASRPPTSATKAPADR</sequence>
<evidence type="ECO:0000313" key="2">
    <source>
        <dbReference type="EMBL" id="MBC9714361.1"/>
    </source>
</evidence>
<keyword evidence="3" id="KW-1185">Reference proteome</keyword>
<keyword evidence="1" id="KW-0812">Transmembrane</keyword>
<dbReference type="EMBL" id="JACTVJ010000007">
    <property type="protein sequence ID" value="MBC9714361.1"/>
    <property type="molecule type" value="Genomic_DNA"/>
</dbReference>
<name>A0ABR7SFU5_9ACTN</name>
<evidence type="ECO:0000256" key="1">
    <source>
        <dbReference type="SAM" id="Phobius"/>
    </source>
</evidence>
<keyword evidence="1" id="KW-0472">Membrane</keyword>
<reference evidence="2 3" key="1">
    <citation type="submission" date="2020-08" db="EMBL/GenBank/DDBJ databases">
        <title>Genemic of Streptomyces polyaspartic.</title>
        <authorList>
            <person name="Liu W."/>
        </authorList>
    </citation>
    <scope>NUCLEOTIDE SEQUENCE [LARGE SCALE GENOMIC DNA]</scope>
    <source>
        <strain evidence="2 3">TRM66268-LWL</strain>
    </source>
</reference>
<accession>A0ABR7SFU5</accession>
<organism evidence="2 3">
    <name type="scientific">Streptomyces polyasparticus</name>
    <dbReference type="NCBI Taxonomy" id="2767826"/>
    <lineage>
        <taxon>Bacteria</taxon>
        <taxon>Bacillati</taxon>
        <taxon>Actinomycetota</taxon>
        <taxon>Actinomycetes</taxon>
        <taxon>Kitasatosporales</taxon>
        <taxon>Streptomycetaceae</taxon>
        <taxon>Streptomyces</taxon>
    </lineage>
</organism>